<organism evidence="6 7">
    <name type="scientific">Sphingobacterium kitahiroshimense</name>
    <dbReference type="NCBI Taxonomy" id="470446"/>
    <lineage>
        <taxon>Bacteria</taxon>
        <taxon>Pseudomonadati</taxon>
        <taxon>Bacteroidota</taxon>
        <taxon>Sphingobacteriia</taxon>
        <taxon>Sphingobacteriales</taxon>
        <taxon>Sphingobacteriaceae</taxon>
        <taxon>Sphingobacterium</taxon>
    </lineage>
</organism>
<dbReference type="Proteomes" id="UP001409291">
    <property type="component" value="Unassembled WGS sequence"/>
</dbReference>
<dbReference type="RefSeq" id="WP_153198493.1">
    <property type="nucleotide sequence ID" value="NZ_JBDJNQ010000016.1"/>
</dbReference>
<keyword evidence="2 5" id="KW-0812">Transmembrane</keyword>
<protein>
    <submittedName>
        <fullName evidence="6">HlyD family efflux transporter periplasmic adaptor subunit</fullName>
    </submittedName>
</protein>
<keyword evidence="7" id="KW-1185">Reference proteome</keyword>
<keyword evidence="4 5" id="KW-0472">Membrane</keyword>
<evidence type="ECO:0000256" key="5">
    <source>
        <dbReference type="SAM" id="Phobius"/>
    </source>
</evidence>
<evidence type="ECO:0000256" key="1">
    <source>
        <dbReference type="ARBA" id="ARBA00004167"/>
    </source>
</evidence>
<dbReference type="InterPro" id="IPR050739">
    <property type="entry name" value="MFP"/>
</dbReference>
<feature type="transmembrane region" description="Helical" evidence="5">
    <location>
        <begin position="33"/>
        <end position="51"/>
    </location>
</feature>
<reference evidence="6 7" key="1">
    <citation type="submission" date="2024-04" db="EMBL/GenBank/DDBJ databases">
        <title>WGS of bacteria from Torrens River.</title>
        <authorList>
            <person name="Wyrsch E.R."/>
            <person name="Drigo B."/>
        </authorList>
    </citation>
    <scope>NUCLEOTIDE SEQUENCE [LARGE SCALE GENOMIC DNA]</scope>
    <source>
        <strain evidence="6 7">TWI391</strain>
    </source>
</reference>
<gene>
    <name evidence="6" type="ORF">ABE541_23880</name>
</gene>
<accession>A0ABV0C062</accession>
<comment type="caution">
    <text evidence="6">The sequence shown here is derived from an EMBL/GenBank/DDBJ whole genome shotgun (WGS) entry which is preliminary data.</text>
</comment>
<proteinExistence type="predicted"/>
<evidence type="ECO:0000256" key="3">
    <source>
        <dbReference type="ARBA" id="ARBA00022989"/>
    </source>
</evidence>
<name>A0ABV0C062_9SPHI</name>
<evidence type="ECO:0000313" key="7">
    <source>
        <dbReference type="Proteomes" id="UP001409291"/>
    </source>
</evidence>
<dbReference type="PANTHER" id="PTHR30386">
    <property type="entry name" value="MEMBRANE FUSION SUBUNIT OF EMRAB-TOLC MULTIDRUG EFFLUX PUMP"/>
    <property type="match status" value="1"/>
</dbReference>
<dbReference type="EMBL" id="JBDJNQ010000016">
    <property type="protein sequence ID" value="MEN5380326.1"/>
    <property type="molecule type" value="Genomic_DNA"/>
</dbReference>
<evidence type="ECO:0000256" key="2">
    <source>
        <dbReference type="ARBA" id="ARBA00022692"/>
    </source>
</evidence>
<dbReference type="PRINTS" id="PR01490">
    <property type="entry name" value="RTXTOXIND"/>
</dbReference>
<sequence>MEELAEKKNSTSERTEEVRDIIERMPNTFARNITYLVYFIVALLLFFGYVVKYPDIVTGEVILSAEQSPLQIVAGQSGRLKINHIKSQDMIQPDQLLAWIDNPAQPDLIAQIKTLLTSLPLATTEARLLYNKLPKNLNLGDLTIPYSSLLTTVKQLADYQDHKLYDKHEQSLAKILDEQTKALSTLKDKERLSRASLKISDKYLERDSILLAKRLISQAEYEQSIAGHIGAEDQVKTSLRNSGSVREQISSTENSIQQNKITKSEKEQQFDLELLTAYNNLIDKINLWEKQYLITSPVGGNAQFLKFWTNNQFVQAGEPLFSIVPKQNEVLGKVMLPVQGAGKVKMGQKVIVKMADYPYMEYGYIEGKVNNISLVSSPVNLGNGSTVDSYLVTLIFPEGLMTNYGTQLDFRFEAKGTAEIITKDRRLIERFFDNLKYIGHSK</sequence>
<evidence type="ECO:0000313" key="6">
    <source>
        <dbReference type="EMBL" id="MEN5380326.1"/>
    </source>
</evidence>
<comment type="subcellular location">
    <subcellularLocation>
        <location evidence="1">Membrane</location>
        <topology evidence="1">Single-pass membrane protein</topology>
    </subcellularLocation>
</comment>
<dbReference type="PANTHER" id="PTHR30386:SF26">
    <property type="entry name" value="TRANSPORT PROTEIN COMB"/>
    <property type="match status" value="1"/>
</dbReference>
<keyword evidence="3 5" id="KW-1133">Transmembrane helix</keyword>
<evidence type="ECO:0000256" key="4">
    <source>
        <dbReference type="ARBA" id="ARBA00023136"/>
    </source>
</evidence>